<evidence type="ECO:0000313" key="1">
    <source>
        <dbReference type="EMBL" id="GAA0341372.1"/>
    </source>
</evidence>
<dbReference type="SUPFAM" id="SSF53474">
    <property type="entry name" value="alpha/beta-Hydrolases"/>
    <property type="match status" value="1"/>
</dbReference>
<dbReference type="EMBL" id="BAAABM010000029">
    <property type="protein sequence ID" value="GAA0341372.1"/>
    <property type="molecule type" value="Genomic_DNA"/>
</dbReference>
<dbReference type="InterPro" id="IPR029058">
    <property type="entry name" value="AB_hydrolase_fold"/>
</dbReference>
<keyword evidence="1" id="KW-0378">Hydrolase</keyword>
<dbReference type="GO" id="GO:0016787">
    <property type="term" value="F:hydrolase activity"/>
    <property type="evidence" value="ECO:0007669"/>
    <property type="project" value="UniProtKB-KW"/>
</dbReference>
<proteinExistence type="predicted"/>
<evidence type="ECO:0000313" key="2">
    <source>
        <dbReference type="Proteomes" id="UP001501822"/>
    </source>
</evidence>
<dbReference type="RefSeq" id="WP_252798595.1">
    <property type="nucleotide sequence ID" value="NZ_BAAABM010000029.1"/>
</dbReference>
<dbReference type="Proteomes" id="UP001501822">
    <property type="component" value="Unassembled WGS sequence"/>
</dbReference>
<comment type="caution">
    <text evidence="1">The sequence shown here is derived from an EMBL/GenBank/DDBJ whole genome shotgun (WGS) entry which is preliminary data.</text>
</comment>
<dbReference type="Gene3D" id="3.40.50.1820">
    <property type="entry name" value="alpha/beta hydrolase"/>
    <property type="match status" value="1"/>
</dbReference>
<dbReference type="InterPro" id="IPR050583">
    <property type="entry name" value="Mycobacterial_A85_antigen"/>
</dbReference>
<dbReference type="Pfam" id="PF00756">
    <property type="entry name" value="Esterase"/>
    <property type="match status" value="1"/>
</dbReference>
<sequence>MTADVRRPGGYTVVTIEHESTLLAGNPLGDPHRREILVLGPREPPERPMPVVYLLSGYGSRGRGLLADHVLGDGLPGIVGRLVDAGRLQPSYVVLPDCTTRYGGSQYLDAPMCGPYQRYLVDEVVPAVDERFPTVRAARGRAVMGKSSGGYGAIMAAALRPGVFGHVIAHTPDAGFEHCYLSLLPRVLDTLRERGGIRALTGPGYEGPFDAPYMVAMSLVAMGVCYAPEGVSDPAAAFICDPDTGRFRDDVWRAWLSHDPVRATTRLAPALRELGCFFLDVGSRDEYGMRWGVRALDAALTDAGVPHTFEEHGGGHHGIEHRFARSLTVLGRHWGGSCAG</sequence>
<gene>
    <name evidence="1" type="ORF">GCM10010151_33640</name>
</gene>
<organism evidence="1 2">
    <name type="scientific">Actinoallomurus spadix</name>
    <dbReference type="NCBI Taxonomy" id="79912"/>
    <lineage>
        <taxon>Bacteria</taxon>
        <taxon>Bacillati</taxon>
        <taxon>Actinomycetota</taxon>
        <taxon>Actinomycetes</taxon>
        <taxon>Streptosporangiales</taxon>
        <taxon>Thermomonosporaceae</taxon>
        <taxon>Actinoallomurus</taxon>
    </lineage>
</organism>
<reference evidence="2" key="1">
    <citation type="journal article" date="2019" name="Int. J. Syst. Evol. Microbiol.">
        <title>The Global Catalogue of Microorganisms (GCM) 10K type strain sequencing project: providing services to taxonomists for standard genome sequencing and annotation.</title>
        <authorList>
            <consortium name="The Broad Institute Genomics Platform"/>
            <consortium name="The Broad Institute Genome Sequencing Center for Infectious Disease"/>
            <person name="Wu L."/>
            <person name="Ma J."/>
        </authorList>
    </citation>
    <scope>NUCLEOTIDE SEQUENCE [LARGE SCALE GENOMIC DNA]</scope>
    <source>
        <strain evidence="2">JCM 3146</strain>
    </source>
</reference>
<dbReference type="PANTHER" id="PTHR48098">
    <property type="entry name" value="ENTEROCHELIN ESTERASE-RELATED"/>
    <property type="match status" value="1"/>
</dbReference>
<dbReference type="InterPro" id="IPR000801">
    <property type="entry name" value="Esterase-like"/>
</dbReference>
<accession>A0ABP3GDT4</accession>
<keyword evidence="2" id="KW-1185">Reference proteome</keyword>
<protein>
    <submittedName>
        <fullName evidence="1">Alpha/beta hydrolase-fold protein</fullName>
    </submittedName>
</protein>
<name>A0ABP3GDT4_9ACTN</name>